<sequence length="364" mass="39377">MRVDERGTLAFLEAPEQVSLREYDVPAPEPGAVLTEVVRANVCGSELHIWSGDHPLIRDGVLGHEALCRVVALGDGVETDYAGTPIEVGDYVVPAYFATCGHCAQCGAGRFRLCENAYKYWSRPPGREPHFHGTFGTHYYIHPDQFFYRVPDGIDEGVAAAANCALAQVLCGFDVVGVSWEDTIVVQGAGGLGLNAVAVAKEAGADVVVIDGVAGRLDLAADFGADHLIDLTELDTIDERAEEVQSLTDGLGADVAVEVTGVPDAFTEGIELLRDGGRYLEMGNIIPGRETTFEPGVMTRKSITVESLMRYDPWYLGKAIEFLARRAGAYPFEEVLDAEFPLEDVETALEWSRDRSVARATLVP</sequence>
<dbReference type="GO" id="GO:0046872">
    <property type="term" value="F:metal ion binding"/>
    <property type="evidence" value="ECO:0007669"/>
    <property type="project" value="UniProtKB-KW"/>
</dbReference>
<dbReference type="PANTHER" id="PTHR43401:SF2">
    <property type="entry name" value="L-THREONINE 3-DEHYDROGENASE"/>
    <property type="match status" value="1"/>
</dbReference>
<dbReference type="Pfam" id="PF08240">
    <property type="entry name" value="ADH_N"/>
    <property type="match status" value="1"/>
</dbReference>
<name>A0A1H6BPR1_9EURY</name>
<organism evidence="6 7">
    <name type="scientific">Halobellus limi</name>
    <dbReference type="NCBI Taxonomy" id="699433"/>
    <lineage>
        <taxon>Archaea</taxon>
        <taxon>Methanobacteriati</taxon>
        <taxon>Methanobacteriota</taxon>
        <taxon>Stenosarchaea group</taxon>
        <taxon>Halobacteria</taxon>
        <taxon>Halobacteriales</taxon>
        <taxon>Haloferacaceae</taxon>
        <taxon>Halobellus</taxon>
    </lineage>
</organism>
<evidence type="ECO:0000313" key="6">
    <source>
        <dbReference type="EMBL" id="SEG62683.1"/>
    </source>
</evidence>
<dbReference type="InterPro" id="IPR036291">
    <property type="entry name" value="NAD(P)-bd_dom_sf"/>
</dbReference>
<dbReference type="SUPFAM" id="SSF51735">
    <property type="entry name" value="NAD(P)-binding Rossmann-fold domains"/>
    <property type="match status" value="1"/>
</dbReference>
<dbReference type="GO" id="GO:0051262">
    <property type="term" value="P:protein tetramerization"/>
    <property type="evidence" value="ECO:0007669"/>
    <property type="project" value="UniProtKB-ARBA"/>
</dbReference>
<gene>
    <name evidence="5" type="ORF">DV707_16750</name>
    <name evidence="6" type="ORF">SAMN04488133_2914</name>
</gene>
<evidence type="ECO:0000256" key="2">
    <source>
        <dbReference type="ARBA" id="ARBA00022833"/>
    </source>
</evidence>
<dbReference type="InterPro" id="IPR013154">
    <property type="entry name" value="ADH-like_N"/>
</dbReference>
<reference evidence="6 7" key="1">
    <citation type="submission" date="2016-10" db="EMBL/GenBank/DDBJ databases">
        <authorList>
            <person name="de Groot N.N."/>
        </authorList>
    </citation>
    <scope>NUCLEOTIDE SEQUENCE [LARGE SCALE GENOMIC DNA]</scope>
    <source>
        <strain evidence="6 7">CGMCC 1.10331</strain>
    </source>
</reference>
<accession>A0A1H6BPR1</accession>
<dbReference type="InterPro" id="IPR020843">
    <property type="entry name" value="ER"/>
</dbReference>
<keyword evidence="1" id="KW-0479">Metal-binding</keyword>
<keyword evidence="2" id="KW-0862">Zinc</keyword>
<dbReference type="GO" id="GO:0030554">
    <property type="term" value="F:adenyl nucleotide binding"/>
    <property type="evidence" value="ECO:0007669"/>
    <property type="project" value="UniProtKB-ARBA"/>
</dbReference>
<dbReference type="InterPro" id="IPR013149">
    <property type="entry name" value="ADH-like_C"/>
</dbReference>
<dbReference type="InterPro" id="IPR011032">
    <property type="entry name" value="GroES-like_sf"/>
</dbReference>
<dbReference type="RefSeq" id="WP_103992587.1">
    <property type="nucleotide sequence ID" value="NZ_CP031313.1"/>
</dbReference>
<keyword evidence="3" id="KW-0560">Oxidoreductase</keyword>
<evidence type="ECO:0000259" key="4">
    <source>
        <dbReference type="SMART" id="SM00829"/>
    </source>
</evidence>
<dbReference type="Gene3D" id="3.90.180.10">
    <property type="entry name" value="Medium-chain alcohol dehydrogenases, catalytic domain"/>
    <property type="match status" value="1"/>
</dbReference>
<reference evidence="5 8" key="2">
    <citation type="journal article" date="2019" name="Nat. Commun.">
        <title>A new type of DNA phosphorothioation-based antiviral system in archaea.</title>
        <authorList>
            <person name="Xiong L."/>
            <person name="Liu S."/>
            <person name="Chen S."/>
            <person name="Xiao Y."/>
            <person name="Zhu B."/>
            <person name="Gao Y."/>
            <person name="Zhang Y."/>
            <person name="Chen B."/>
            <person name="Luo J."/>
            <person name="Deng Z."/>
            <person name="Chen X."/>
            <person name="Wang L."/>
            <person name="Chen S."/>
        </authorList>
    </citation>
    <scope>NUCLEOTIDE SEQUENCE [LARGE SCALE GENOMIC DNA]</scope>
    <source>
        <strain evidence="5 8">CGMCC 1.10331</strain>
        <plasmid evidence="5 8">unnamed2</plasmid>
    </source>
</reference>
<dbReference type="Proteomes" id="UP000296733">
    <property type="component" value="Plasmid unnamed2"/>
</dbReference>
<proteinExistence type="predicted"/>
<dbReference type="Gene3D" id="3.40.50.720">
    <property type="entry name" value="NAD(P)-binding Rossmann-like Domain"/>
    <property type="match status" value="1"/>
</dbReference>
<keyword evidence="5" id="KW-0614">Plasmid</keyword>
<geneLocation type="plasmid" evidence="5">
    <name>unnamed2</name>
</geneLocation>
<dbReference type="Proteomes" id="UP000236740">
    <property type="component" value="Unassembled WGS sequence"/>
</dbReference>
<feature type="domain" description="Enoyl reductase (ER)" evidence="4">
    <location>
        <begin position="7"/>
        <end position="362"/>
    </location>
</feature>
<dbReference type="EMBL" id="FNVN01000005">
    <property type="protein sequence ID" value="SEG62683.1"/>
    <property type="molecule type" value="Genomic_DNA"/>
</dbReference>
<dbReference type="OrthoDB" id="75495at2157"/>
<dbReference type="CDD" id="cd08231">
    <property type="entry name" value="MDR_TM0436_like"/>
    <property type="match status" value="1"/>
</dbReference>
<dbReference type="SMART" id="SM00829">
    <property type="entry name" value="PKS_ER"/>
    <property type="match status" value="1"/>
</dbReference>
<dbReference type="KEGG" id="hlm:DV707_16750"/>
<dbReference type="InterPro" id="IPR050129">
    <property type="entry name" value="Zn_alcohol_dh"/>
</dbReference>
<dbReference type="EMBL" id="CP031313">
    <property type="protein sequence ID" value="QCC49393.1"/>
    <property type="molecule type" value="Genomic_DNA"/>
</dbReference>
<evidence type="ECO:0000256" key="1">
    <source>
        <dbReference type="ARBA" id="ARBA00022723"/>
    </source>
</evidence>
<evidence type="ECO:0000256" key="3">
    <source>
        <dbReference type="ARBA" id="ARBA00023002"/>
    </source>
</evidence>
<evidence type="ECO:0000313" key="8">
    <source>
        <dbReference type="Proteomes" id="UP000296733"/>
    </source>
</evidence>
<dbReference type="GeneID" id="39859771"/>
<keyword evidence="7" id="KW-1185">Reference proteome</keyword>
<dbReference type="GO" id="GO:0044281">
    <property type="term" value="P:small molecule metabolic process"/>
    <property type="evidence" value="ECO:0007669"/>
    <property type="project" value="UniProtKB-ARBA"/>
</dbReference>
<dbReference type="PANTHER" id="PTHR43401">
    <property type="entry name" value="L-THREONINE 3-DEHYDROGENASE"/>
    <property type="match status" value="1"/>
</dbReference>
<dbReference type="AlphaFoldDB" id="A0A1H6BPR1"/>
<dbReference type="GO" id="GO:0043168">
    <property type="term" value="F:anion binding"/>
    <property type="evidence" value="ECO:0007669"/>
    <property type="project" value="UniProtKB-ARBA"/>
</dbReference>
<protein>
    <submittedName>
        <fullName evidence="6">Threonine dehydrogenase</fullName>
    </submittedName>
    <submittedName>
        <fullName evidence="5">Zinc-binding alcohol dehydrogenase</fullName>
    </submittedName>
</protein>
<evidence type="ECO:0000313" key="5">
    <source>
        <dbReference type="EMBL" id="QCC49393.1"/>
    </source>
</evidence>
<evidence type="ECO:0000313" key="7">
    <source>
        <dbReference type="Proteomes" id="UP000236740"/>
    </source>
</evidence>
<dbReference type="GO" id="GO:0016616">
    <property type="term" value="F:oxidoreductase activity, acting on the CH-OH group of donors, NAD or NADP as acceptor"/>
    <property type="evidence" value="ECO:0007669"/>
    <property type="project" value="UniProtKB-ARBA"/>
</dbReference>
<dbReference type="SUPFAM" id="SSF50129">
    <property type="entry name" value="GroES-like"/>
    <property type="match status" value="1"/>
</dbReference>
<dbReference type="Pfam" id="PF00107">
    <property type="entry name" value="ADH_zinc_N"/>
    <property type="match status" value="1"/>
</dbReference>